<reference evidence="5" key="1">
    <citation type="submission" date="2017-09" db="EMBL/GenBank/DDBJ databases">
        <title>Depth-based differentiation of microbial function through sediment-hosted aquifers and enrichment of novel symbionts in the deep terrestrial subsurface.</title>
        <authorList>
            <person name="Probst A.J."/>
            <person name="Ladd B."/>
            <person name="Jarett J.K."/>
            <person name="Geller-Mcgrath D.E."/>
            <person name="Sieber C.M.K."/>
            <person name="Emerson J.B."/>
            <person name="Anantharaman K."/>
            <person name="Thomas B.C."/>
            <person name="Malmstrom R."/>
            <person name="Stieglmeier M."/>
            <person name="Klingl A."/>
            <person name="Woyke T."/>
            <person name="Ryan C.M."/>
            <person name="Banfield J.F."/>
        </authorList>
    </citation>
    <scope>NUCLEOTIDE SEQUENCE [LARGE SCALE GENOMIC DNA]</scope>
</reference>
<dbReference type="Proteomes" id="UP000230852">
    <property type="component" value="Unassembled WGS sequence"/>
</dbReference>
<dbReference type="InterPro" id="IPR032812">
    <property type="entry name" value="SbsA_Ig"/>
</dbReference>
<evidence type="ECO:0000313" key="4">
    <source>
        <dbReference type="EMBL" id="PIR78313.1"/>
    </source>
</evidence>
<dbReference type="EMBL" id="PFBU01000044">
    <property type="protein sequence ID" value="PIR78313.1"/>
    <property type="molecule type" value="Genomic_DNA"/>
</dbReference>
<name>A0A2H0U0W1_9BACT</name>
<sequence length="738" mass="79934">MLPWTRKIKFSKVTFVVFSILVVFLFFGFSSQNVLAQTDTSTLGTNIIDQNIALSGTDIRVVIVRIINTVLGLLGIIAVSLIVYAGFIIMTSGGDEGKVASGKKMIINAVIGLAVILSAFAIVKFITNNMFGYGFNKGNESTGQGQKFNYFEGSGFLGTIVRDHYPFVNQKDVARNTAVIVTFNIPIEPASVAVNTNNNCWNSDFSGPTTTCQSDNGDIVNPYYGDCIFDDNNQMLCDTLNTSSVKIDLTSKVRNVDSVANSGVAASAVFSYEAVKDYTGVDEGKFEVYTVVFRPVDYLGSSTENEDYTVKLLGGINKQKIRGVTQNQSIFPPGKSYMWDFQTGTNLDLSPPHVVSVSPANGGQESKDIIIQIDFDEAIDPTTVQGDLNSSLDGFDNILLNTTNTLDGIDRVVTGTWKISNGYKTVEFFPPDICGQNSCGDNKYCLPVVCSGDDNCLQNFYALIHTATSTGNPDAPFQAVPFSGVYDTAMNGLSTNNDDILNKPTVHGKIIDDSERIPDNYNWAFQIENRIDNQAPYIESITPPIEGEEIKGDADVLIIFSKRLSFSTIHGVGIEEYPSGVCVDAGVTSSACSIDDTPLPHLDVATFAKNSGVGSNVKTTLNITHREFGPNYLDLFYFPNVTSTLKDKNQNCFYPGYGPASSIDDSAHNSGKCIVNYDSAGNLTSTNNCVDVTNTNNSQDTGCVYFDTTSTADISSCLEELKSKSTYPNSYNNHGTGS</sequence>
<comment type="caution">
    <text evidence="4">The sequence shown here is derived from an EMBL/GenBank/DDBJ whole genome shotgun (WGS) entry which is preliminary data.</text>
</comment>
<gene>
    <name evidence="4" type="ORF">COU28_02270</name>
</gene>
<feature type="transmembrane region" description="Helical" evidence="2">
    <location>
        <begin position="60"/>
        <end position="84"/>
    </location>
</feature>
<keyword evidence="2" id="KW-1133">Transmembrane helix</keyword>
<keyword evidence="2" id="KW-0812">Transmembrane</keyword>
<evidence type="ECO:0000256" key="2">
    <source>
        <dbReference type="SAM" id="Phobius"/>
    </source>
</evidence>
<dbReference type="AlphaFoldDB" id="A0A2H0U0W1"/>
<dbReference type="Pfam" id="PF13205">
    <property type="entry name" value="Big_5"/>
    <property type="match status" value="1"/>
</dbReference>
<organism evidence="4 5">
    <name type="scientific">Candidatus Magasanikbacteria bacterium CG10_big_fil_rev_8_21_14_0_10_36_16</name>
    <dbReference type="NCBI Taxonomy" id="1974645"/>
    <lineage>
        <taxon>Bacteria</taxon>
        <taxon>Candidatus Magasanikiibacteriota</taxon>
    </lineage>
</organism>
<evidence type="ECO:0000259" key="3">
    <source>
        <dbReference type="Pfam" id="PF13205"/>
    </source>
</evidence>
<dbReference type="Pfam" id="PF18895">
    <property type="entry name" value="T4SS_pilin"/>
    <property type="match status" value="1"/>
</dbReference>
<feature type="transmembrane region" description="Helical" evidence="2">
    <location>
        <begin position="105"/>
        <end position="126"/>
    </location>
</feature>
<protein>
    <recommendedName>
        <fullName evidence="3">SbsA Ig-like domain-containing protein</fullName>
    </recommendedName>
</protein>
<feature type="domain" description="SbsA Ig-like" evidence="3">
    <location>
        <begin position="350"/>
        <end position="430"/>
    </location>
</feature>
<proteinExistence type="predicted"/>
<keyword evidence="1" id="KW-0732">Signal</keyword>
<keyword evidence="2" id="KW-0472">Membrane</keyword>
<accession>A0A2H0U0W1</accession>
<dbReference type="InterPro" id="IPR043993">
    <property type="entry name" value="T4SS_pilin"/>
</dbReference>
<evidence type="ECO:0000256" key="1">
    <source>
        <dbReference type="ARBA" id="ARBA00022729"/>
    </source>
</evidence>
<evidence type="ECO:0000313" key="5">
    <source>
        <dbReference type="Proteomes" id="UP000230852"/>
    </source>
</evidence>